<dbReference type="Proteomes" id="UP000263753">
    <property type="component" value="Chromosome"/>
</dbReference>
<name>A0A3B7LWC3_9GAMM</name>
<dbReference type="KEGG" id="achi:CDG60_09120"/>
<dbReference type="EMBL" id="CP032134">
    <property type="protein sequence ID" value="AXY56711.1"/>
    <property type="molecule type" value="Genomic_DNA"/>
</dbReference>
<sequence length="576" mass="66058">MLQIGSGKLFTRDVEYHNKLKGVIYSNLHLMAEDHIETDTGSIEGTSTFHNSNVLIFTYTELIEALPDSDGPGFMASHGIASFISDFSAILSFALNCIASPSYSLIERLLSDEMGTSTHTVPNKVVNQTFDKVIYCQESHKQHLINFTRQLHGLNRKTFLTVMNAIRTYVTGIHRIADNFELAYTLLVASIESLAQEFDGHQATWNDYEEKKRRIIDEALTGAEEALAERVRNAILGIEHVSLGKRFQAFAINHIKPSFFREESDAVTHPITRFDLPTALSNAYLARSKYVHTSQKLPKPLDRDSGYSDTCRIDNKTWLTIQGLARLARHIITEFIMRQQTITSEPYNYNLERSNIMTVSLAPQYWIHIIDFSRGSGVKRFEGFLNQLAILWENDSNKPLSDLSHLLTELQTNFDRINIADKLAFLCLFIIYNRLVGERDRIENCLEFIGRYENLLIQPSSAVLVTRNILEMEIEWSIEDHHTCLMKYFKERDHKFSFRCPQLLESGMLLQLAERYRANNDLDKAKELVSLAVESYPEHQALRKFESEFISIQQPINCYSILLPPLNETPTEPTSE</sequence>
<evidence type="ECO:0000313" key="2">
    <source>
        <dbReference type="Proteomes" id="UP000263753"/>
    </source>
</evidence>
<protein>
    <submittedName>
        <fullName evidence="1">Uncharacterized protein</fullName>
    </submittedName>
</protein>
<evidence type="ECO:0000313" key="1">
    <source>
        <dbReference type="EMBL" id="AXY56711.1"/>
    </source>
</evidence>
<accession>A0A3B7LWC3</accession>
<dbReference type="RefSeq" id="WP_087514358.1">
    <property type="nucleotide sequence ID" value="NZ_CP032134.1"/>
</dbReference>
<organism evidence="1 2">
    <name type="scientific">Acinetobacter chinensis</name>
    <dbReference type="NCBI Taxonomy" id="2004650"/>
    <lineage>
        <taxon>Bacteria</taxon>
        <taxon>Pseudomonadati</taxon>
        <taxon>Pseudomonadota</taxon>
        <taxon>Gammaproteobacteria</taxon>
        <taxon>Moraxellales</taxon>
        <taxon>Moraxellaceae</taxon>
        <taxon>Acinetobacter</taxon>
    </lineage>
</organism>
<reference evidence="2" key="1">
    <citation type="submission" date="2018-09" db="EMBL/GenBank/DDBJ databases">
        <title>The complete genome of Acinetobacter sp. strain WCHAc010005.</title>
        <authorList>
            <person name="Hu Y."/>
            <person name="Long H."/>
            <person name="Feng Y."/>
            <person name="Zong Z."/>
        </authorList>
    </citation>
    <scope>NUCLEOTIDE SEQUENCE [LARGE SCALE GENOMIC DNA]</scope>
    <source>
        <strain evidence="2">WCHAc010005</strain>
    </source>
</reference>
<dbReference type="AlphaFoldDB" id="A0A3B7LWC3"/>
<proteinExistence type="predicted"/>
<gene>
    <name evidence="1" type="ORF">CDG60_09120</name>
</gene>